<accession>A0A2G8K7U7</accession>
<dbReference type="PANTHER" id="PTHR14819">
    <property type="entry name" value="GTP-BINDING"/>
    <property type="match status" value="1"/>
</dbReference>
<dbReference type="InterPro" id="IPR057365">
    <property type="entry name" value="URGCP"/>
</dbReference>
<dbReference type="Proteomes" id="UP000230750">
    <property type="component" value="Unassembled WGS sequence"/>
</dbReference>
<evidence type="ECO:0000259" key="2">
    <source>
        <dbReference type="Pfam" id="PF25496"/>
    </source>
</evidence>
<organism evidence="3 4">
    <name type="scientific">Stichopus japonicus</name>
    <name type="common">Sea cucumber</name>
    <dbReference type="NCBI Taxonomy" id="307972"/>
    <lineage>
        <taxon>Eukaryota</taxon>
        <taxon>Metazoa</taxon>
        <taxon>Echinodermata</taxon>
        <taxon>Eleutherozoa</taxon>
        <taxon>Echinozoa</taxon>
        <taxon>Holothuroidea</taxon>
        <taxon>Aspidochirotacea</taxon>
        <taxon>Aspidochirotida</taxon>
        <taxon>Stichopodidae</taxon>
        <taxon>Apostichopus</taxon>
    </lineage>
</organism>
<dbReference type="OrthoDB" id="1597724at2759"/>
<dbReference type="EMBL" id="MRZV01000807">
    <property type="protein sequence ID" value="PIK44019.1"/>
    <property type="molecule type" value="Genomic_DNA"/>
</dbReference>
<dbReference type="STRING" id="307972.A0A2G8K7U7"/>
<proteinExistence type="predicted"/>
<dbReference type="Pfam" id="PF25496">
    <property type="entry name" value="URGCP"/>
    <property type="match status" value="1"/>
</dbReference>
<sequence>MDPGDDEHMTFGQFKISLAKQLTQQNCDNLCVYFECSRSTKGRIATSNCPQRELLDELTERQKILKDDVTELEKALRELEEYKVADFVLDYQQSFEHDDIFTQDVLTDEEGGDDETHGQGSCSFDTLLEIIGLKDRFPGNLTLANLCYVTDPDMENDEASLSDLFWQKLGALDYRARSSDFLTSCMKDLTPKISVRDFIFAFMHCADSFLRQDVLEKMSACQLAVPIILQGVKGIKSTFLTWSLRRIVKEWKRVNFTAMEHHIVTVPIFSVSFLRIGEIKDFSKSKVINYLIGPLQGHHKFSYFLSKEDETCSSRFSDGCVEGVWYLPTNSNGSEKLKWIISILNLRGDATGFTAATKFICKSANLTMPL</sequence>
<dbReference type="PANTHER" id="PTHR14819:SF9">
    <property type="entry name" value="UP-REGULATOR OF CELL PROLIFERATION-LIKE"/>
    <property type="match status" value="1"/>
</dbReference>
<evidence type="ECO:0000256" key="1">
    <source>
        <dbReference type="SAM" id="Coils"/>
    </source>
</evidence>
<evidence type="ECO:0000313" key="4">
    <source>
        <dbReference type="Proteomes" id="UP000230750"/>
    </source>
</evidence>
<keyword evidence="4" id="KW-1185">Reference proteome</keyword>
<dbReference type="InterPro" id="IPR052986">
    <property type="entry name" value="VLIG_GTPase"/>
</dbReference>
<feature type="domain" description="Up-regulator of cell proliferation-like" evidence="2">
    <location>
        <begin position="194"/>
        <end position="366"/>
    </location>
</feature>
<protein>
    <recommendedName>
        <fullName evidence="2">Up-regulator of cell proliferation-like domain-containing protein</fullName>
    </recommendedName>
</protein>
<reference evidence="3 4" key="1">
    <citation type="journal article" date="2017" name="PLoS Biol.">
        <title>The sea cucumber genome provides insights into morphological evolution and visceral regeneration.</title>
        <authorList>
            <person name="Zhang X."/>
            <person name="Sun L."/>
            <person name="Yuan J."/>
            <person name="Sun Y."/>
            <person name="Gao Y."/>
            <person name="Zhang L."/>
            <person name="Li S."/>
            <person name="Dai H."/>
            <person name="Hamel J.F."/>
            <person name="Liu C."/>
            <person name="Yu Y."/>
            <person name="Liu S."/>
            <person name="Lin W."/>
            <person name="Guo K."/>
            <person name="Jin S."/>
            <person name="Xu P."/>
            <person name="Storey K.B."/>
            <person name="Huan P."/>
            <person name="Zhang T."/>
            <person name="Zhou Y."/>
            <person name="Zhang J."/>
            <person name="Lin C."/>
            <person name="Li X."/>
            <person name="Xing L."/>
            <person name="Huo D."/>
            <person name="Sun M."/>
            <person name="Wang L."/>
            <person name="Mercier A."/>
            <person name="Li F."/>
            <person name="Yang H."/>
            <person name="Xiang J."/>
        </authorList>
    </citation>
    <scope>NUCLEOTIDE SEQUENCE [LARGE SCALE GENOMIC DNA]</scope>
    <source>
        <strain evidence="3">Shaxun</strain>
        <tissue evidence="3">Muscle</tissue>
    </source>
</reference>
<feature type="coiled-coil region" evidence="1">
    <location>
        <begin position="55"/>
        <end position="85"/>
    </location>
</feature>
<dbReference type="Gene3D" id="1.10.533.10">
    <property type="entry name" value="Death Domain, Fas"/>
    <property type="match status" value="1"/>
</dbReference>
<comment type="caution">
    <text evidence="3">The sequence shown here is derived from an EMBL/GenBank/DDBJ whole genome shotgun (WGS) entry which is preliminary data.</text>
</comment>
<dbReference type="InterPro" id="IPR011029">
    <property type="entry name" value="DEATH-like_dom_sf"/>
</dbReference>
<name>A0A2G8K7U7_STIJA</name>
<dbReference type="AlphaFoldDB" id="A0A2G8K7U7"/>
<keyword evidence="1" id="KW-0175">Coiled coil</keyword>
<evidence type="ECO:0000313" key="3">
    <source>
        <dbReference type="EMBL" id="PIK44019.1"/>
    </source>
</evidence>
<gene>
    <name evidence="3" type="ORF">BSL78_19121</name>
</gene>